<feature type="domain" description="WYL" evidence="1">
    <location>
        <begin position="117"/>
        <end position="179"/>
    </location>
</feature>
<dbReference type="EMBL" id="SRPG01000004">
    <property type="protein sequence ID" value="TGN68552.1"/>
    <property type="molecule type" value="Genomic_DNA"/>
</dbReference>
<protein>
    <submittedName>
        <fullName evidence="3">WYL domain-containing protein</fullName>
    </submittedName>
</protein>
<keyword evidence="4" id="KW-1185">Reference proteome</keyword>
<dbReference type="InterPro" id="IPR059020">
    <property type="entry name" value="CapW_CTD"/>
</dbReference>
<evidence type="ECO:0000313" key="3">
    <source>
        <dbReference type="EMBL" id="TGN68552.1"/>
    </source>
</evidence>
<dbReference type="PANTHER" id="PTHR34580">
    <property type="match status" value="1"/>
</dbReference>
<feature type="domain" description="DNA-binding transcriptional repressor CapW C-terminal dimerisation" evidence="2">
    <location>
        <begin position="200"/>
        <end position="243"/>
    </location>
</feature>
<dbReference type="Pfam" id="PF13280">
    <property type="entry name" value="WYL"/>
    <property type="match status" value="1"/>
</dbReference>
<dbReference type="Pfam" id="PF26107">
    <property type="entry name" value="BrxR_CTD"/>
    <property type="match status" value="1"/>
</dbReference>
<evidence type="ECO:0000313" key="4">
    <source>
        <dbReference type="Proteomes" id="UP000297972"/>
    </source>
</evidence>
<dbReference type="InterPro" id="IPR051534">
    <property type="entry name" value="CBASS_pafABC_assoc_protein"/>
</dbReference>
<name>A0A4Z1CST1_9RHOB</name>
<reference evidence="3 4" key="1">
    <citation type="submission" date="2019-03" db="EMBL/GenBank/DDBJ databases">
        <authorList>
            <person name="Li J."/>
        </authorList>
    </citation>
    <scope>NUCLEOTIDE SEQUENCE [LARGE SCALE GENOMIC DNA]</scope>
    <source>
        <strain evidence="3 4">3058</strain>
    </source>
</reference>
<organism evidence="3 4">
    <name type="scientific">Paracoccus liaowanqingii</name>
    <dbReference type="NCBI Taxonomy" id="2560053"/>
    <lineage>
        <taxon>Bacteria</taxon>
        <taxon>Pseudomonadati</taxon>
        <taxon>Pseudomonadota</taxon>
        <taxon>Alphaproteobacteria</taxon>
        <taxon>Rhodobacterales</taxon>
        <taxon>Paracoccaceae</taxon>
        <taxon>Paracoccus</taxon>
    </lineage>
</organism>
<evidence type="ECO:0000259" key="1">
    <source>
        <dbReference type="Pfam" id="PF13280"/>
    </source>
</evidence>
<evidence type="ECO:0000259" key="2">
    <source>
        <dbReference type="Pfam" id="PF26107"/>
    </source>
</evidence>
<gene>
    <name evidence="3" type="ORF">E4L95_00955</name>
</gene>
<dbReference type="PANTHER" id="PTHR34580:SF3">
    <property type="entry name" value="PROTEIN PAFB"/>
    <property type="match status" value="1"/>
</dbReference>
<proteinExistence type="predicted"/>
<dbReference type="Proteomes" id="UP000297972">
    <property type="component" value="Unassembled WGS sequence"/>
</dbReference>
<dbReference type="PROSITE" id="PS52050">
    <property type="entry name" value="WYL"/>
    <property type="match status" value="1"/>
</dbReference>
<accession>A0A4Z1CST1</accession>
<dbReference type="AlphaFoldDB" id="A0A4Z1CST1"/>
<dbReference type="OrthoDB" id="7859966at2"/>
<comment type="caution">
    <text evidence="3">The sequence shown here is derived from an EMBL/GenBank/DDBJ whole genome shotgun (WGS) entry which is preliminary data.</text>
</comment>
<sequence length="259" mass="29381">MKHFIDRTFGGSRVVSERRMSWIEASLRFLEQLEKKDYAHHFGISPASVSRDMHEFVAMMNGRGGDLKVVAGKIEGRLPEAPSPGLPCMREILAASSSVRLLMVSEEMRTDPAPYIVRDLFTAIKRRRVVGMEYTSMRGGAAIRRISPWRFVDVSGRLHVQAYDHGVNALRDFVLTRILGGITQIPQATWVKPPEDRYEAVVIQENQSLEPAQRAAVRADFGLDAEGRRTFRVRKSLSFYLRAEFGERSEDYVAPVQLQ</sequence>
<dbReference type="InterPro" id="IPR026881">
    <property type="entry name" value="WYL_dom"/>
</dbReference>